<protein>
    <recommendedName>
        <fullName evidence="8">Rhodopsin domain-containing protein</fullName>
    </recommendedName>
</protein>
<reference evidence="9 10" key="1">
    <citation type="submission" date="2019-09" db="EMBL/GenBank/DDBJ databases">
        <title>Draft genome of the ectomycorrhizal ascomycete Sphaerosporella brunnea.</title>
        <authorList>
            <consortium name="DOE Joint Genome Institute"/>
            <person name="Benucci G.M."/>
            <person name="Marozzi G."/>
            <person name="Antonielli L."/>
            <person name="Sanchez S."/>
            <person name="Marco P."/>
            <person name="Wang X."/>
            <person name="Falini L.B."/>
            <person name="Barry K."/>
            <person name="Haridas S."/>
            <person name="Lipzen A."/>
            <person name="Labutti K."/>
            <person name="Grigoriev I.V."/>
            <person name="Murat C."/>
            <person name="Martin F."/>
            <person name="Albertini E."/>
            <person name="Donnini D."/>
            <person name="Bonito G."/>
        </authorList>
    </citation>
    <scope>NUCLEOTIDE SEQUENCE [LARGE SCALE GENOMIC DNA]</scope>
    <source>
        <strain evidence="9 10">Sb_GMNB300</strain>
    </source>
</reference>
<dbReference type="PANTHER" id="PTHR33048">
    <property type="entry name" value="PTH11-LIKE INTEGRAL MEMBRANE PROTEIN (AFU_ORTHOLOGUE AFUA_5G11245)"/>
    <property type="match status" value="1"/>
</dbReference>
<keyword evidence="2 7" id="KW-0812">Transmembrane</keyword>
<dbReference type="EMBL" id="VXIS01000514">
    <property type="protein sequence ID" value="KAA8893055.1"/>
    <property type="molecule type" value="Genomic_DNA"/>
</dbReference>
<comment type="similarity">
    <text evidence="5">Belongs to the SAT4 family.</text>
</comment>
<dbReference type="InterPro" id="IPR052337">
    <property type="entry name" value="SAT4-like"/>
</dbReference>
<evidence type="ECO:0000256" key="5">
    <source>
        <dbReference type="ARBA" id="ARBA00038359"/>
    </source>
</evidence>
<dbReference type="Pfam" id="PF20684">
    <property type="entry name" value="Fung_rhodopsin"/>
    <property type="match status" value="1"/>
</dbReference>
<dbReference type="InterPro" id="IPR049326">
    <property type="entry name" value="Rhodopsin_dom_fungi"/>
</dbReference>
<dbReference type="PANTHER" id="PTHR33048:SF149">
    <property type="entry name" value="UBID FAMILY DECARBOXYLASE"/>
    <property type="match status" value="1"/>
</dbReference>
<evidence type="ECO:0000313" key="9">
    <source>
        <dbReference type="EMBL" id="KAA8893055.1"/>
    </source>
</evidence>
<feature type="transmembrane region" description="Helical" evidence="7">
    <location>
        <begin position="210"/>
        <end position="232"/>
    </location>
</feature>
<accession>A0A5J5EBZ0</accession>
<dbReference type="Proteomes" id="UP000326924">
    <property type="component" value="Unassembled WGS sequence"/>
</dbReference>
<feature type="domain" description="Rhodopsin" evidence="8">
    <location>
        <begin position="27"/>
        <end position="268"/>
    </location>
</feature>
<keyword evidence="4 7" id="KW-0472">Membrane</keyword>
<name>A0A5J5EBZ0_9PEZI</name>
<comment type="caution">
    <text evidence="9">The sequence shown here is derived from an EMBL/GenBank/DDBJ whole genome shotgun (WGS) entry which is preliminary data.</text>
</comment>
<evidence type="ECO:0000259" key="8">
    <source>
        <dbReference type="Pfam" id="PF20684"/>
    </source>
</evidence>
<keyword evidence="10" id="KW-1185">Reference proteome</keyword>
<evidence type="ECO:0000256" key="7">
    <source>
        <dbReference type="SAM" id="Phobius"/>
    </source>
</evidence>
<evidence type="ECO:0000256" key="2">
    <source>
        <dbReference type="ARBA" id="ARBA00022692"/>
    </source>
</evidence>
<keyword evidence="3 7" id="KW-1133">Transmembrane helix</keyword>
<evidence type="ECO:0000256" key="4">
    <source>
        <dbReference type="ARBA" id="ARBA00023136"/>
    </source>
</evidence>
<feature type="transmembrane region" description="Helical" evidence="7">
    <location>
        <begin position="173"/>
        <end position="198"/>
    </location>
</feature>
<feature type="compositionally biased region" description="Gly residues" evidence="6">
    <location>
        <begin position="379"/>
        <end position="390"/>
    </location>
</feature>
<evidence type="ECO:0000313" key="10">
    <source>
        <dbReference type="Proteomes" id="UP000326924"/>
    </source>
</evidence>
<proteinExistence type="inferred from homology"/>
<dbReference type="OrthoDB" id="3903189at2759"/>
<dbReference type="InParanoid" id="A0A5J5EBZ0"/>
<feature type="transmembrane region" description="Helical" evidence="7">
    <location>
        <begin position="134"/>
        <end position="153"/>
    </location>
</feature>
<dbReference type="GO" id="GO:0016020">
    <property type="term" value="C:membrane"/>
    <property type="evidence" value="ECO:0007669"/>
    <property type="project" value="UniProtKB-SubCell"/>
</dbReference>
<feature type="transmembrane region" description="Helical" evidence="7">
    <location>
        <begin position="103"/>
        <end position="122"/>
    </location>
</feature>
<evidence type="ECO:0000256" key="3">
    <source>
        <dbReference type="ARBA" id="ARBA00022989"/>
    </source>
</evidence>
<organism evidence="9 10">
    <name type="scientific">Sphaerosporella brunnea</name>
    <dbReference type="NCBI Taxonomy" id="1250544"/>
    <lineage>
        <taxon>Eukaryota</taxon>
        <taxon>Fungi</taxon>
        <taxon>Dikarya</taxon>
        <taxon>Ascomycota</taxon>
        <taxon>Pezizomycotina</taxon>
        <taxon>Pezizomycetes</taxon>
        <taxon>Pezizales</taxon>
        <taxon>Pyronemataceae</taxon>
        <taxon>Sphaerosporella</taxon>
    </lineage>
</organism>
<comment type="subcellular location">
    <subcellularLocation>
        <location evidence="1">Membrane</location>
        <topology evidence="1">Multi-pass membrane protein</topology>
    </subcellularLocation>
</comment>
<sequence>MDPAFISSLQAESWALYGVAIFIYGLRLFTRIYYNGFRQGMQSDEIFMLLAMLAYTTLIVSLNMIVVGGGSNLFRPEEFATFTPLNIKERIKGSKLVIVSEQAMLITIWAVKTCMLIFYSRLTSGLHARRAVKALAIYVVMGFIACELTFFFACRPFKGYWAVPPPDPQCATLVHYATVNAIFNISSDVVMMFIPMPLLIASKLPMKQKVAICTIFMLGVFVIIAAILTKIFNLSNIYSPVYMKWYIRESSTSIYVSNIPLIWPLLRRIVPGLASSISSSAARSRLGYSPHGASAGATKLKSTATEIEMKRPARLKKSSWDSGDSQEQIVTVEDGVIRQEVTVTIESEKRSGWENCTTGNGFVTDGGLGEYTISIQSGGAHGSGGGGNKEAGGKNNHHHHGRL</sequence>
<dbReference type="AlphaFoldDB" id="A0A5J5EBZ0"/>
<evidence type="ECO:0000256" key="6">
    <source>
        <dbReference type="SAM" id="MobiDB-lite"/>
    </source>
</evidence>
<feature type="region of interest" description="Disordered" evidence="6">
    <location>
        <begin position="376"/>
        <end position="403"/>
    </location>
</feature>
<feature type="transmembrane region" description="Helical" evidence="7">
    <location>
        <begin position="14"/>
        <end position="34"/>
    </location>
</feature>
<gene>
    <name evidence="9" type="ORF">FN846DRAFT_577565</name>
</gene>
<evidence type="ECO:0000256" key="1">
    <source>
        <dbReference type="ARBA" id="ARBA00004141"/>
    </source>
</evidence>
<feature type="transmembrane region" description="Helical" evidence="7">
    <location>
        <begin position="46"/>
        <end position="66"/>
    </location>
</feature>